<organism evidence="1 2">
    <name type="scientific">Rhizobium meliloti</name>
    <name type="common">Ensifer meliloti</name>
    <name type="synonym">Sinorhizobium meliloti</name>
    <dbReference type="NCBI Taxonomy" id="382"/>
    <lineage>
        <taxon>Bacteria</taxon>
        <taxon>Pseudomonadati</taxon>
        <taxon>Pseudomonadota</taxon>
        <taxon>Alphaproteobacteria</taxon>
        <taxon>Hyphomicrobiales</taxon>
        <taxon>Rhizobiaceae</taxon>
        <taxon>Sinorhizobium/Ensifer group</taxon>
        <taxon>Sinorhizobium</taxon>
    </lineage>
</organism>
<evidence type="ECO:0000313" key="2">
    <source>
        <dbReference type="Proteomes" id="UP000231987"/>
    </source>
</evidence>
<accession>A0A2J0Z6C8</accession>
<name>A0A2J0Z6C8_RHIML</name>
<proteinExistence type="predicted"/>
<evidence type="ECO:0000313" key="1">
    <source>
        <dbReference type="EMBL" id="PJR16075.1"/>
    </source>
</evidence>
<reference evidence="1 2" key="1">
    <citation type="submission" date="2017-06" db="EMBL/GenBank/DDBJ databases">
        <title>Ensifer strains isolated from leguminous trees and herbs display diverse denitrification phenotypes with some acting as strong N2O sinks.</title>
        <authorList>
            <person name="Woliy K."/>
            <person name="Mania D."/>
            <person name="Bakken L.R."/>
            <person name="Frostegard A."/>
        </authorList>
    </citation>
    <scope>NUCLEOTIDE SEQUENCE [LARGE SCALE GENOMIC DNA]</scope>
    <source>
        <strain evidence="1 2">AC50a</strain>
    </source>
</reference>
<sequence length="59" mass="6360">MSRGAFRQADLERILQAAKKAGAVVQVHLRTLQVKILPASDGALSVNDGFAPDGKENWN</sequence>
<gene>
    <name evidence="1" type="ORF">CEJ86_04525</name>
</gene>
<dbReference type="EMBL" id="NJGD01000002">
    <property type="protein sequence ID" value="PJR16075.1"/>
    <property type="molecule type" value="Genomic_DNA"/>
</dbReference>
<protein>
    <submittedName>
        <fullName evidence="1">Uncharacterized protein</fullName>
    </submittedName>
</protein>
<comment type="caution">
    <text evidence="1">The sequence shown here is derived from an EMBL/GenBank/DDBJ whole genome shotgun (WGS) entry which is preliminary data.</text>
</comment>
<dbReference type="Proteomes" id="UP000231987">
    <property type="component" value="Unassembled WGS sequence"/>
</dbReference>
<dbReference type="AlphaFoldDB" id="A0A2J0Z6C8"/>